<sequence>MADEMRKIMMERFQNQDEKKGFFDVTFKIQEKDLLHAHRFLLSTASPVFEAMFSDNWNPASGPIEIKTCSFKTFQQFVVFFYEGSCNFDESVIFDIIDLAEMYQVQPLKNKFDIFLSEMKFTDENIYKLLEVSEIYGFEKLKISLSNYLLAQWERLFERNDFLKVSKEVLLGILGLDRDGNENLENALFEEVFTWVENQVQEKYANFDALSLDEQQAMIKVEMAPFLPKFEFGSRSVAFLSDYFVGMRRYIFDDYEDFIEKAQQNRDDLDDETGFYKRIQILPYDFNGRYHQFLRGTIRCENEEPLNEFVECIEALPNKNGAYIARYADVHVKDYRDLESDESGSYVYVLGLHWGSNLVLFNDKIFLINQSLMDTYNTVCYLDGKNFPDIDEKEHYFCIQIL</sequence>
<evidence type="ECO:0000313" key="1">
    <source>
        <dbReference type="Proteomes" id="UP000887579"/>
    </source>
</evidence>
<organism evidence="1 2">
    <name type="scientific">Panagrolaimus sp. ES5</name>
    <dbReference type="NCBI Taxonomy" id="591445"/>
    <lineage>
        <taxon>Eukaryota</taxon>
        <taxon>Metazoa</taxon>
        <taxon>Ecdysozoa</taxon>
        <taxon>Nematoda</taxon>
        <taxon>Chromadorea</taxon>
        <taxon>Rhabditida</taxon>
        <taxon>Tylenchina</taxon>
        <taxon>Panagrolaimomorpha</taxon>
        <taxon>Panagrolaimoidea</taxon>
        <taxon>Panagrolaimidae</taxon>
        <taxon>Panagrolaimus</taxon>
    </lineage>
</organism>
<dbReference type="Proteomes" id="UP000887579">
    <property type="component" value="Unplaced"/>
</dbReference>
<name>A0AC34F9P8_9BILA</name>
<reference evidence="2" key="1">
    <citation type="submission" date="2022-11" db="UniProtKB">
        <authorList>
            <consortium name="WormBaseParasite"/>
        </authorList>
    </citation>
    <scope>IDENTIFICATION</scope>
</reference>
<accession>A0AC34F9P8</accession>
<dbReference type="WBParaSite" id="ES5_v2.g14021.t1">
    <property type="protein sequence ID" value="ES5_v2.g14021.t1"/>
    <property type="gene ID" value="ES5_v2.g14021"/>
</dbReference>
<proteinExistence type="predicted"/>
<evidence type="ECO:0000313" key="2">
    <source>
        <dbReference type="WBParaSite" id="ES5_v2.g14021.t1"/>
    </source>
</evidence>
<protein>
    <submittedName>
        <fullName evidence="2">BTB domain-containing protein</fullName>
    </submittedName>
</protein>